<sequence length="153" mass="16755">MVVSKLDRLSRSMLDFARLLERSSREGWRLLPLDLGVDLTTPAGELVASIMASVAQWERRIISQRTRDALAVRRAEGVRLGGPVAVPVDLAALIAARYRGGSTMRDIAAELTAQGVPTPRGGTQWRPSTLVRVLHREGVPMLPRGRRRLSPAA</sequence>
<dbReference type="InterPro" id="IPR036162">
    <property type="entry name" value="Resolvase-like_N_sf"/>
</dbReference>
<comment type="caution">
    <text evidence="4">The sequence shown here is derived from an EMBL/GenBank/DDBJ whole genome shotgun (WGS) entry which is preliminary data.</text>
</comment>
<evidence type="ECO:0000259" key="3">
    <source>
        <dbReference type="PROSITE" id="PS51736"/>
    </source>
</evidence>
<protein>
    <submittedName>
        <fullName evidence="4">Recombinase RecB</fullName>
    </submittedName>
</protein>
<dbReference type="AlphaFoldDB" id="A0A2W5ZF77"/>
<dbReference type="PANTHER" id="PTHR30461">
    <property type="entry name" value="DNA-INVERTASE FROM LAMBDOID PROPHAGE"/>
    <property type="match status" value="1"/>
</dbReference>
<dbReference type="Proteomes" id="UP000248724">
    <property type="component" value="Unassembled WGS sequence"/>
</dbReference>
<keyword evidence="2" id="KW-0233">DNA recombination</keyword>
<dbReference type="InterPro" id="IPR011109">
    <property type="entry name" value="DNA_bind_recombinase_dom"/>
</dbReference>
<dbReference type="SUPFAM" id="SSF53041">
    <property type="entry name" value="Resolvase-like"/>
    <property type="match status" value="1"/>
</dbReference>
<evidence type="ECO:0000313" key="5">
    <source>
        <dbReference type="Proteomes" id="UP000248724"/>
    </source>
</evidence>
<feature type="domain" description="Resolvase/invertase-type recombinase catalytic" evidence="3">
    <location>
        <begin position="1"/>
        <end position="77"/>
    </location>
</feature>
<dbReference type="Gene3D" id="3.40.50.1390">
    <property type="entry name" value="Resolvase, N-terminal catalytic domain"/>
    <property type="match status" value="1"/>
</dbReference>
<dbReference type="InterPro" id="IPR050639">
    <property type="entry name" value="SSR_resolvase"/>
</dbReference>
<reference evidence="4 5" key="1">
    <citation type="journal article" date="2017" name="Nature">
        <title>Atmospheric trace gases support primary production in Antarctic desert surface soil.</title>
        <authorList>
            <person name="Ji M."/>
            <person name="Greening C."/>
            <person name="Vanwonterghem I."/>
            <person name="Carere C.R."/>
            <person name="Bay S.K."/>
            <person name="Steen J.A."/>
            <person name="Montgomery K."/>
            <person name="Lines T."/>
            <person name="Beardall J."/>
            <person name="van Dorst J."/>
            <person name="Snape I."/>
            <person name="Stott M.B."/>
            <person name="Hugenholtz P."/>
            <person name="Ferrari B.C."/>
        </authorList>
    </citation>
    <scope>NUCLEOTIDE SEQUENCE [LARGE SCALE GENOMIC DNA]</scope>
    <source>
        <strain evidence="4">RRmetagenome_bin12</strain>
    </source>
</reference>
<name>A0A2W5ZF77_9BACT</name>
<dbReference type="PROSITE" id="PS51736">
    <property type="entry name" value="RECOMBINASES_3"/>
    <property type="match status" value="1"/>
</dbReference>
<accession>A0A2W5ZF77</accession>
<dbReference type="PANTHER" id="PTHR30461:SF2">
    <property type="entry name" value="SERINE RECOMBINASE PINE-RELATED"/>
    <property type="match status" value="1"/>
</dbReference>
<evidence type="ECO:0000256" key="1">
    <source>
        <dbReference type="ARBA" id="ARBA00023125"/>
    </source>
</evidence>
<dbReference type="GO" id="GO:0000150">
    <property type="term" value="F:DNA strand exchange activity"/>
    <property type="evidence" value="ECO:0007669"/>
    <property type="project" value="InterPro"/>
</dbReference>
<dbReference type="InterPro" id="IPR006119">
    <property type="entry name" value="Resolv_N"/>
</dbReference>
<proteinExistence type="predicted"/>
<evidence type="ECO:0000256" key="2">
    <source>
        <dbReference type="ARBA" id="ARBA00023172"/>
    </source>
</evidence>
<dbReference type="GO" id="GO:0003677">
    <property type="term" value="F:DNA binding"/>
    <property type="evidence" value="ECO:0007669"/>
    <property type="project" value="UniProtKB-KW"/>
</dbReference>
<gene>
    <name evidence="4" type="ORF">DLM65_00535</name>
</gene>
<organism evidence="4 5">
    <name type="scientific">Candidatus Aeolococcus gillhamiae</name>
    <dbReference type="NCBI Taxonomy" id="3127015"/>
    <lineage>
        <taxon>Bacteria</taxon>
        <taxon>Bacillati</taxon>
        <taxon>Candidatus Dormiibacterota</taxon>
        <taxon>Candidatus Dormibacteria</taxon>
        <taxon>Candidatus Aeolococcales</taxon>
        <taxon>Candidatus Aeolococcaceae</taxon>
        <taxon>Candidatus Aeolococcus</taxon>
    </lineage>
</organism>
<evidence type="ECO:0000313" key="4">
    <source>
        <dbReference type="EMBL" id="PZR84119.1"/>
    </source>
</evidence>
<keyword evidence="1" id="KW-0238">DNA-binding</keyword>
<dbReference type="EMBL" id="QHBU01000010">
    <property type="protein sequence ID" value="PZR84119.1"/>
    <property type="molecule type" value="Genomic_DNA"/>
</dbReference>
<dbReference type="Pfam" id="PF07508">
    <property type="entry name" value="Recombinase"/>
    <property type="match status" value="1"/>
</dbReference>
<dbReference type="Pfam" id="PF00239">
    <property type="entry name" value="Resolvase"/>
    <property type="match status" value="1"/>
</dbReference>